<dbReference type="InterPro" id="IPR036188">
    <property type="entry name" value="FAD/NAD-bd_sf"/>
</dbReference>
<dbReference type="SUPFAM" id="SSF51905">
    <property type="entry name" value="FAD/NAD(P)-binding domain"/>
    <property type="match status" value="1"/>
</dbReference>
<reference evidence="1 2" key="1">
    <citation type="journal article" date="2023" name="Int. J. Syst. Evol. Microbiol.">
        <title>Lactiplantibacillus brownii sp. nov., a novel psychrotolerant species isolated from sauerkraut.</title>
        <authorList>
            <person name="Heng Y.C."/>
            <person name="Silvaraju S."/>
            <person name="Lee J.K.Y."/>
            <person name="Kittelmann S."/>
        </authorList>
    </citation>
    <scope>NUCLEOTIDE SEQUENCE [LARGE SCALE GENOMIC DNA]</scope>
    <source>
        <strain evidence="1 2">WILCCON 0030</strain>
    </source>
</reference>
<sequence length="78" mass="8276">MKMYDDIIIGSGPVAFTMVPGLTAAHKKVLVVENQDFGGVCPNRGCEPKIFLEGAVTAALTSQKLQNLGVDSPATLNW</sequence>
<comment type="caution">
    <text evidence="1">The sequence shown here is derived from an EMBL/GenBank/DDBJ whole genome shotgun (WGS) entry which is preliminary data.</text>
</comment>
<accession>A0ABU1ABL7</accession>
<name>A0ABU1ABL7_9LACO</name>
<protein>
    <recommendedName>
        <fullName evidence="3">Glutathione reductase</fullName>
    </recommendedName>
</protein>
<evidence type="ECO:0000313" key="1">
    <source>
        <dbReference type="EMBL" id="MDQ7938378.1"/>
    </source>
</evidence>
<dbReference type="Gene3D" id="3.50.50.60">
    <property type="entry name" value="FAD/NAD(P)-binding domain"/>
    <property type="match status" value="1"/>
</dbReference>
<organism evidence="1 2">
    <name type="scientific">Lactiplantibacillus brownii</name>
    <dbReference type="NCBI Taxonomy" id="3069269"/>
    <lineage>
        <taxon>Bacteria</taxon>
        <taxon>Bacillati</taxon>
        <taxon>Bacillota</taxon>
        <taxon>Bacilli</taxon>
        <taxon>Lactobacillales</taxon>
        <taxon>Lactobacillaceae</taxon>
        <taxon>Lactiplantibacillus</taxon>
    </lineage>
</organism>
<gene>
    <name evidence="1" type="ORF">RA086_12235</name>
</gene>
<evidence type="ECO:0000313" key="2">
    <source>
        <dbReference type="Proteomes" id="UP001227831"/>
    </source>
</evidence>
<dbReference type="Proteomes" id="UP001227831">
    <property type="component" value="Unassembled WGS sequence"/>
</dbReference>
<dbReference type="RefSeq" id="WP_308704063.1">
    <property type="nucleotide sequence ID" value="NZ_AP027463.1"/>
</dbReference>
<keyword evidence="2" id="KW-1185">Reference proteome</keyword>
<dbReference type="EMBL" id="JAVCWF010000001">
    <property type="protein sequence ID" value="MDQ7938378.1"/>
    <property type="molecule type" value="Genomic_DNA"/>
</dbReference>
<evidence type="ECO:0008006" key="3">
    <source>
        <dbReference type="Google" id="ProtNLM"/>
    </source>
</evidence>
<proteinExistence type="predicted"/>